<sequence>MFRTNYQARPEVASFECPATAVEGLRACESATALLDYLCHLLFCDHTLHTASLAPTPAVPPYSVTILEQLSEEEQYPWIDSDDRERLTSSPIQCAVPKDDTTHARRALLRRRLFPPILHLSRPAPLPLLLLRQPQFAYPLTHSLTLKHSNPALDSEAAVYESGKFAENVFKACQATRSVDPLVVGPGHHGDGTAVYEGDNIVFCEFGFWVWVWAGHGWGSYIDNIAPGEGV</sequence>
<evidence type="ECO:0000313" key="1">
    <source>
        <dbReference type="EMBL" id="KAF9441930.1"/>
    </source>
</evidence>
<dbReference type="AlphaFoldDB" id="A0A9P5X0U6"/>
<evidence type="ECO:0000313" key="2">
    <source>
        <dbReference type="Proteomes" id="UP000807342"/>
    </source>
</evidence>
<gene>
    <name evidence="1" type="ORF">P691DRAFT_790313</name>
</gene>
<name>A0A9P5X0U6_9AGAR</name>
<comment type="caution">
    <text evidence="1">The sequence shown here is derived from an EMBL/GenBank/DDBJ whole genome shotgun (WGS) entry which is preliminary data.</text>
</comment>
<dbReference type="EMBL" id="MU151743">
    <property type="protein sequence ID" value="KAF9441930.1"/>
    <property type="molecule type" value="Genomic_DNA"/>
</dbReference>
<reference evidence="1" key="1">
    <citation type="submission" date="2020-11" db="EMBL/GenBank/DDBJ databases">
        <authorList>
            <consortium name="DOE Joint Genome Institute"/>
            <person name="Ahrendt S."/>
            <person name="Riley R."/>
            <person name="Andreopoulos W."/>
            <person name="Labutti K."/>
            <person name="Pangilinan J."/>
            <person name="Ruiz-Duenas F.J."/>
            <person name="Barrasa J.M."/>
            <person name="Sanchez-Garcia M."/>
            <person name="Camarero S."/>
            <person name="Miyauchi S."/>
            <person name="Serrano A."/>
            <person name="Linde D."/>
            <person name="Babiker R."/>
            <person name="Drula E."/>
            <person name="Ayuso-Fernandez I."/>
            <person name="Pacheco R."/>
            <person name="Padilla G."/>
            <person name="Ferreira P."/>
            <person name="Barriuso J."/>
            <person name="Kellner H."/>
            <person name="Castanera R."/>
            <person name="Alfaro M."/>
            <person name="Ramirez L."/>
            <person name="Pisabarro A.G."/>
            <person name="Kuo A."/>
            <person name="Tritt A."/>
            <person name="Lipzen A."/>
            <person name="He G."/>
            <person name="Yan M."/>
            <person name="Ng V."/>
            <person name="Cullen D."/>
            <person name="Martin F."/>
            <person name="Rosso M.-N."/>
            <person name="Henrissat B."/>
            <person name="Hibbett D."/>
            <person name="Martinez A.T."/>
            <person name="Grigoriev I.V."/>
        </authorList>
    </citation>
    <scope>NUCLEOTIDE SEQUENCE</scope>
    <source>
        <strain evidence="1">MF-IS2</strain>
    </source>
</reference>
<proteinExistence type="predicted"/>
<keyword evidence="2" id="KW-1185">Reference proteome</keyword>
<protein>
    <submittedName>
        <fullName evidence="1">Uncharacterized protein</fullName>
    </submittedName>
</protein>
<organism evidence="1 2">
    <name type="scientific">Macrolepiota fuliginosa MF-IS2</name>
    <dbReference type="NCBI Taxonomy" id="1400762"/>
    <lineage>
        <taxon>Eukaryota</taxon>
        <taxon>Fungi</taxon>
        <taxon>Dikarya</taxon>
        <taxon>Basidiomycota</taxon>
        <taxon>Agaricomycotina</taxon>
        <taxon>Agaricomycetes</taxon>
        <taxon>Agaricomycetidae</taxon>
        <taxon>Agaricales</taxon>
        <taxon>Agaricineae</taxon>
        <taxon>Agaricaceae</taxon>
        <taxon>Macrolepiota</taxon>
    </lineage>
</organism>
<accession>A0A9P5X0U6</accession>
<dbReference type="Proteomes" id="UP000807342">
    <property type="component" value="Unassembled WGS sequence"/>
</dbReference>